<gene>
    <name evidence="1" type="ORF">BDR25DRAFT_31352</name>
</gene>
<dbReference type="EMBL" id="MU003507">
    <property type="protein sequence ID" value="KAF2470618.1"/>
    <property type="molecule type" value="Genomic_DNA"/>
</dbReference>
<name>A0ACB6QVL8_9PLEO</name>
<reference evidence="1" key="1">
    <citation type="journal article" date="2020" name="Stud. Mycol.">
        <title>101 Dothideomycetes genomes: a test case for predicting lifestyles and emergence of pathogens.</title>
        <authorList>
            <person name="Haridas S."/>
            <person name="Albert R."/>
            <person name="Binder M."/>
            <person name="Bloem J."/>
            <person name="Labutti K."/>
            <person name="Salamov A."/>
            <person name="Andreopoulos B."/>
            <person name="Baker S."/>
            <person name="Barry K."/>
            <person name="Bills G."/>
            <person name="Bluhm B."/>
            <person name="Cannon C."/>
            <person name="Castanera R."/>
            <person name="Culley D."/>
            <person name="Daum C."/>
            <person name="Ezra D."/>
            <person name="Gonzalez J."/>
            <person name="Henrissat B."/>
            <person name="Kuo A."/>
            <person name="Liang C."/>
            <person name="Lipzen A."/>
            <person name="Lutzoni F."/>
            <person name="Magnuson J."/>
            <person name="Mondo S."/>
            <person name="Nolan M."/>
            <person name="Ohm R."/>
            <person name="Pangilinan J."/>
            <person name="Park H.-J."/>
            <person name="Ramirez L."/>
            <person name="Alfaro M."/>
            <person name="Sun H."/>
            <person name="Tritt A."/>
            <person name="Yoshinaga Y."/>
            <person name="Zwiers L.-H."/>
            <person name="Turgeon B."/>
            <person name="Goodwin S."/>
            <person name="Spatafora J."/>
            <person name="Crous P."/>
            <person name="Grigoriev I."/>
        </authorList>
    </citation>
    <scope>NUCLEOTIDE SEQUENCE</scope>
    <source>
        <strain evidence="1">ATCC 200398</strain>
    </source>
</reference>
<evidence type="ECO:0000313" key="2">
    <source>
        <dbReference type="Proteomes" id="UP000799755"/>
    </source>
</evidence>
<accession>A0ACB6QVL8</accession>
<organism evidence="1 2">
    <name type="scientific">Lindgomyces ingoldianus</name>
    <dbReference type="NCBI Taxonomy" id="673940"/>
    <lineage>
        <taxon>Eukaryota</taxon>
        <taxon>Fungi</taxon>
        <taxon>Dikarya</taxon>
        <taxon>Ascomycota</taxon>
        <taxon>Pezizomycotina</taxon>
        <taxon>Dothideomycetes</taxon>
        <taxon>Pleosporomycetidae</taxon>
        <taxon>Pleosporales</taxon>
        <taxon>Lindgomycetaceae</taxon>
        <taxon>Lindgomyces</taxon>
    </lineage>
</organism>
<proteinExistence type="predicted"/>
<comment type="caution">
    <text evidence="1">The sequence shown here is derived from an EMBL/GenBank/DDBJ whole genome shotgun (WGS) entry which is preliminary data.</text>
</comment>
<evidence type="ECO:0000313" key="1">
    <source>
        <dbReference type="EMBL" id="KAF2470618.1"/>
    </source>
</evidence>
<dbReference type="Proteomes" id="UP000799755">
    <property type="component" value="Unassembled WGS sequence"/>
</dbReference>
<keyword evidence="2" id="KW-1185">Reference proteome</keyword>
<sequence length="128" mass="14468">MYYFLVCWFVSFWLYLGGRRCGVIHIPSFHFHLLHSIASGVFLVAPSDNFIISHSKSLLAQPIPLLCIRRKFSRDCIYGRPLWYVCSRGPFPPVPLHQPFPLLSPPPPNPYPASILAFQPAACPVGCE</sequence>
<protein>
    <submittedName>
        <fullName evidence="1">Uncharacterized protein</fullName>
    </submittedName>
</protein>